<name>A0AC34R2N5_9BILA</name>
<organism evidence="1 2">
    <name type="scientific">Panagrolaimus sp. JU765</name>
    <dbReference type="NCBI Taxonomy" id="591449"/>
    <lineage>
        <taxon>Eukaryota</taxon>
        <taxon>Metazoa</taxon>
        <taxon>Ecdysozoa</taxon>
        <taxon>Nematoda</taxon>
        <taxon>Chromadorea</taxon>
        <taxon>Rhabditida</taxon>
        <taxon>Tylenchina</taxon>
        <taxon>Panagrolaimomorpha</taxon>
        <taxon>Panagrolaimoidea</taxon>
        <taxon>Panagrolaimidae</taxon>
        <taxon>Panagrolaimus</taxon>
    </lineage>
</organism>
<reference evidence="2" key="1">
    <citation type="submission" date="2022-11" db="UniProtKB">
        <authorList>
            <consortium name="WormBaseParasite"/>
        </authorList>
    </citation>
    <scope>IDENTIFICATION</scope>
</reference>
<proteinExistence type="predicted"/>
<evidence type="ECO:0000313" key="2">
    <source>
        <dbReference type="WBParaSite" id="JU765_v2.g2794.t1"/>
    </source>
</evidence>
<dbReference type="WBParaSite" id="JU765_v2.g2794.t1">
    <property type="protein sequence ID" value="JU765_v2.g2794.t1"/>
    <property type="gene ID" value="JU765_v2.g2794"/>
</dbReference>
<accession>A0AC34R2N5</accession>
<dbReference type="Proteomes" id="UP000887576">
    <property type="component" value="Unplaced"/>
</dbReference>
<protein>
    <submittedName>
        <fullName evidence="2">PEP-utilising enzyme mobile domain-containing protein</fullName>
    </submittedName>
</protein>
<evidence type="ECO:0000313" key="1">
    <source>
        <dbReference type="Proteomes" id="UP000887576"/>
    </source>
</evidence>
<sequence>FFQMYLPNWMTIEKDRLPEYALAGQKIFTTEMIKTGEKRFGTIHKRNDGKAMLNLLQIVFFQTKKWSKQLLKIVEKIKKLENSEVEKFDEKLQKIENLRKYLGILIECHSGISMFSSFTYVLVAIFVRGKSEGDLTTEELADISTIFAENSLKPISAEVPKMMKNLAKLIFKNQHLEKFLNFDETKKAMEFLMELDDSTGELARKFMEIHGHRGIDELSLQGETWKNDPKQIILNLKGILESMEKNDEALENELEENSGNVIDHLKHVQVQGLKRRIFQFFINQAHWGVYLRESAKSDVVYGNVALRNSCLDLGEFLHNQGYLPTSRSILHLTMIEIRELFETRNPRILHRMRRREKILEKQNENQYDFIHFGHPIPKDMTRFKNMKSEVELRGTAVCEGTIIGKARVAKTLNEAFETKPGEILITKYTDIGWSPLFPMIKGLVTEIGGLLSHGSVVAREYGLPCVIAVEGATDVFKTGDQIVLDGSKVVAREYGLPCVIAVEGATDVFKTGDQIVLDGSKGTVKRILLTESENSTTNAK</sequence>